<feature type="transmembrane region" description="Helical" evidence="5">
    <location>
        <begin position="17"/>
        <end position="35"/>
    </location>
</feature>
<accession>A0A2G8LI60</accession>
<dbReference type="GO" id="GO:0005886">
    <property type="term" value="C:plasma membrane"/>
    <property type="evidence" value="ECO:0007669"/>
    <property type="project" value="TreeGrafter"/>
</dbReference>
<feature type="transmembrane region" description="Helical" evidence="5">
    <location>
        <begin position="47"/>
        <end position="68"/>
    </location>
</feature>
<evidence type="ECO:0000256" key="1">
    <source>
        <dbReference type="ARBA" id="ARBA00022448"/>
    </source>
</evidence>
<comment type="caution">
    <text evidence="6">The sequence shown here is derived from an EMBL/GenBank/DDBJ whole genome shotgun (WGS) entry which is preliminary data.</text>
</comment>
<evidence type="ECO:0000256" key="3">
    <source>
        <dbReference type="ARBA" id="ARBA00023303"/>
    </source>
</evidence>
<dbReference type="STRING" id="307972.A0A2G8LI60"/>
<organism evidence="6 7">
    <name type="scientific">Stichopus japonicus</name>
    <name type="common">Sea cucumber</name>
    <dbReference type="NCBI Taxonomy" id="307972"/>
    <lineage>
        <taxon>Eukaryota</taxon>
        <taxon>Metazoa</taxon>
        <taxon>Echinodermata</taxon>
        <taxon>Eleutherozoa</taxon>
        <taxon>Echinozoa</taxon>
        <taxon>Holothuroidea</taxon>
        <taxon>Aspidochirotacea</taxon>
        <taxon>Aspidochirotida</taxon>
        <taxon>Stichopodidae</taxon>
        <taxon>Apostichopus</taxon>
    </lineage>
</organism>
<dbReference type="GO" id="GO:0015279">
    <property type="term" value="F:store-operated calcium channel activity"/>
    <property type="evidence" value="ECO:0007669"/>
    <property type="project" value="TreeGrafter"/>
</dbReference>
<dbReference type="Proteomes" id="UP000230750">
    <property type="component" value="Unassembled WGS sequence"/>
</dbReference>
<evidence type="ECO:0000256" key="4">
    <source>
        <dbReference type="SAM" id="MobiDB-lite"/>
    </source>
</evidence>
<evidence type="ECO:0000313" key="7">
    <source>
        <dbReference type="Proteomes" id="UP000230750"/>
    </source>
</evidence>
<feature type="region of interest" description="Disordered" evidence="4">
    <location>
        <begin position="283"/>
        <end position="303"/>
    </location>
</feature>
<evidence type="ECO:0000313" key="6">
    <source>
        <dbReference type="EMBL" id="PIK59936.1"/>
    </source>
</evidence>
<evidence type="ECO:0000256" key="2">
    <source>
        <dbReference type="ARBA" id="ARBA00023065"/>
    </source>
</evidence>
<dbReference type="PANTHER" id="PTHR10117:SF54">
    <property type="entry name" value="TRANSIENT RECEPTOR POTENTIAL-GAMMA PROTEIN"/>
    <property type="match status" value="1"/>
</dbReference>
<evidence type="ECO:0000256" key="5">
    <source>
        <dbReference type="SAM" id="Phobius"/>
    </source>
</evidence>
<dbReference type="EMBL" id="MRZV01000070">
    <property type="protein sequence ID" value="PIK59936.1"/>
    <property type="molecule type" value="Genomic_DNA"/>
</dbReference>
<dbReference type="GO" id="GO:0034703">
    <property type="term" value="C:cation channel complex"/>
    <property type="evidence" value="ECO:0007669"/>
    <property type="project" value="TreeGrafter"/>
</dbReference>
<dbReference type="PRINTS" id="PR01097">
    <property type="entry name" value="TRNSRECEPTRP"/>
</dbReference>
<sequence length="339" mass="38545">MSCRDGPFLTVWSSMQILFWSLFGLVDLEMLSLIPDDHMVTKQLARVMFGFYMMVAVVVMLNALIAMMSNTYTRVEENSDTEWKFARAKMWISFLQPHGVVPPPFNLIPGVTDFKCLRNFITKKCLRNGRGNNDDRHRIKNERFEKQFNEVVREFVERYIVEQTTVGIETAAEVTRKDIMAIRTDVAIFKYEAFKSLKVTNNIFQALSEHLDTTKGKLTPVDLANRTALLISDKIRESKEDTRLKCQKVVEYLKEYSDQVRTKLGLPEEGALKIDAALGEDEDEERYGDAADEANSAVATDYERVQDGDLAEGIRVQDNESVVVKDGAATLAEDEDVVA</sequence>
<gene>
    <name evidence="6" type="ORF">BSL78_03156</name>
</gene>
<name>A0A2G8LI60_STIJA</name>
<keyword evidence="6" id="KW-0675">Receptor</keyword>
<keyword evidence="5" id="KW-0472">Membrane</keyword>
<proteinExistence type="predicted"/>
<dbReference type="OrthoDB" id="2373987at2759"/>
<keyword evidence="2" id="KW-0406">Ion transport</keyword>
<keyword evidence="3" id="KW-0407">Ion channel</keyword>
<keyword evidence="7" id="KW-1185">Reference proteome</keyword>
<dbReference type="InterPro" id="IPR002153">
    <property type="entry name" value="TRPC_channel"/>
</dbReference>
<keyword evidence="5" id="KW-0812">Transmembrane</keyword>
<reference evidence="6 7" key="1">
    <citation type="journal article" date="2017" name="PLoS Biol.">
        <title>The sea cucumber genome provides insights into morphological evolution and visceral regeneration.</title>
        <authorList>
            <person name="Zhang X."/>
            <person name="Sun L."/>
            <person name="Yuan J."/>
            <person name="Sun Y."/>
            <person name="Gao Y."/>
            <person name="Zhang L."/>
            <person name="Li S."/>
            <person name="Dai H."/>
            <person name="Hamel J.F."/>
            <person name="Liu C."/>
            <person name="Yu Y."/>
            <person name="Liu S."/>
            <person name="Lin W."/>
            <person name="Guo K."/>
            <person name="Jin S."/>
            <person name="Xu P."/>
            <person name="Storey K.B."/>
            <person name="Huan P."/>
            <person name="Zhang T."/>
            <person name="Zhou Y."/>
            <person name="Zhang J."/>
            <person name="Lin C."/>
            <person name="Li X."/>
            <person name="Xing L."/>
            <person name="Huo D."/>
            <person name="Sun M."/>
            <person name="Wang L."/>
            <person name="Mercier A."/>
            <person name="Li F."/>
            <person name="Yang H."/>
            <person name="Xiang J."/>
        </authorList>
    </citation>
    <scope>NUCLEOTIDE SEQUENCE [LARGE SCALE GENOMIC DNA]</scope>
    <source>
        <strain evidence="6">Shaxun</strain>
        <tissue evidence="6">Muscle</tissue>
    </source>
</reference>
<keyword evidence="5" id="KW-1133">Transmembrane helix</keyword>
<dbReference type="PANTHER" id="PTHR10117">
    <property type="entry name" value="TRANSIENT RECEPTOR POTENTIAL CHANNEL"/>
    <property type="match status" value="1"/>
</dbReference>
<dbReference type="GO" id="GO:0051480">
    <property type="term" value="P:regulation of cytosolic calcium ion concentration"/>
    <property type="evidence" value="ECO:0007669"/>
    <property type="project" value="TreeGrafter"/>
</dbReference>
<dbReference type="AlphaFoldDB" id="A0A2G8LI60"/>
<dbReference type="GO" id="GO:0070679">
    <property type="term" value="F:inositol 1,4,5 trisphosphate binding"/>
    <property type="evidence" value="ECO:0007669"/>
    <property type="project" value="TreeGrafter"/>
</dbReference>
<keyword evidence="1" id="KW-0813">Transport</keyword>
<feature type="compositionally biased region" description="Acidic residues" evidence="4">
    <location>
        <begin position="283"/>
        <end position="292"/>
    </location>
</feature>
<protein>
    <submittedName>
        <fullName evidence="6">Putative short transient receptor potential channel 4 isoform X1</fullName>
    </submittedName>
</protein>